<proteinExistence type="predicted"/>
<evidence type="ECO:0000313" key="1">
    <source>
        <dbReference type="EMBL" id="SMO81990.1"/>
    </source>
</evidence>
<reference evidence="1 2" key="1">
    <citation type="submission" date="2017-05" db="EMBL/GenBank/DDBJ databases">
        <authorList>
            <person name="Varghese N."/>
            <person name="Submissions S."/>
        </authorList>
    </citation>
    <scope>NUCLEOTIDE SEQUENCE [LARGE SCALE GENOMIC DNA]</scope>
    <source>
        <strain evidence="1 2">DSM 29982</strain>
    </source>
</reference>
<dbReference type="EMBL" id="FXTQ01000004">
    <property type="protein sequence ID" value="SMO81990.1"/>
    <property type="molecule type" value="Genomic_DNA"/>
</dbReference>
<sequence>MISNLTIVICLYNKGINESATLQSLLNFKDFKDYSTIFIWDNSKEVINQQSFTFLNNHFKNLIYKHTPENVALSKIYNMVIDSLEEDSFLMLCDDDSDIPLSFFEILEEQIKLNPYQDLFLPQIYSNSVLVSPAKDFLFKTALIKNLKAGIIGSSNITAINSGMVISNRFFKEGFRYDERLRFYGTDNYFMNQYSKFRKNLVVLDVKFVHSLSFNDSNDISNKLRIFKEIKRSNAIIYSDQFFKRQIVLFNNLVVACKLCLKHKTLRFFSN</sequence>
<dbReference type="Proteomes" id="UP000319267">
    <property type="component" value="Unassembled WGS sequence"/>
</dbReference>
<accession>A0A521EFP6</accession>
<dbReference type="Gene3D" id="3.90.550.10">
    <property type="entry name" value="Spore Coat Polysaccharide Biosynthesis Protein SpsA, Chain A"/>
    <property type="match status" value="1"/>
</dbReference>
<gene>
    <name evidence="1" type="ORF">SAMN06265220_104127</name>
</gene>
<dbReference type="GO" id="GO:0016740">
    <property type="term" value="F:transferase activity"/>
    <property type="evidence" value="ECO:0007669"/>
    <property type="project" value="UniProtKB-KW"/>
</dbReference>
<protein>
    <submittedName>
        <fullName evidence="1">Glycosyl transferase family 2</fullName>
    </submittedName>
</protein>
<evidence type="ECO:0000313" key="2">
    <source>
        <dbReference type="Proteomes" id="UP000319267"/>
    </source>
</evidence>
<keyword evidence="2" id="KW-1185">Reference proteome</keyword>
<organism evidence="1 2">
    <name type="scientific">Flavobacterium nitrogenifigens</name>
    <dbReference type="NCBI Taxonomy" id="1617283"/>
    <lineage>
        <taxon>Bacteria</taxon>
        <taxon>Pseudomonadati</taxon>
        <taxon>Bacteroidota</taxon>
        <taxon>Flavobacteriia</taxon>
        <taxon>Flavobacteriales</taxon>
        <taxon>Flavobacteriaceae</taxon>
        <taxon>Flavobacterium</taxon>
    </lineage>
</organism>
<dbReference type="InterPro" id="IPR029044">
    <property type="entry name" value="Nucleotide-diphossugar_trans"/>
</dbReference>
<dbReference type="RefSeq" id="WP_111379794.1">
    <property type="nucleotide sequence ID" value="NZ_CP043612.1"/>
</dbReference>
<name>A0A521EFP6_9FLAO</name>
<dbReference type="OrthoDB" id="1351873at2"/>
<dbReference type="SUPFAM" id="SSF53448">
    <property type="entry name" value="Nucleotide-diphospho-sugar transferases"/>
    <property type="match status" value="1"/>
</dbReference>
<dbReference type="AlphaFoldDB" id="A0A521EFP6"/>
<keyword evidence="1" id="KW-0808">Transferase</keyword>